<dbReference type="EMBL" id="CM029051">
    <property type="protein sequence ID" value="KAG2561292.1"/>
    <property type="molecule type" value="Genomic_DNA"/>
</dbReference>
<gene>
    <name evidence="1" type="ORF">PVAP13_8KG150800</name>
</gene>
<dbReference type="PANTHER" id="PTHR35290">
    <property type="entry name" value="PROTEIN CASPARIAN STRIP INTEGRITY FACTOR 1-RELATED"/>
    <property type="match status" value="1"/>
</dbReference>
<keyword evidence="2" id="KW-1185">Reference proteome</keyword>
<reference evidence="1" key="1">
    <citation type="submission" date="2020-05" db="EMBL/GenBank/DDBJ databases">
        <title>WGS assembly of Panicum virgatum.</title>
        <authorList>
            <person name="Lovell J.T."/>
            <person name="Jenkins J."/>
            <person name="Shu S."/>
            <person name="Juenger T.E."/>
            <person name="Schmutz J."/>
        </authorList>
    </citation>
    <scope>NUCLEOTIDE SEQUENCE</scope>
    <source>
        <strain evidence="1">AP13</strain>
    </source>
</reference>
<proteinExistence type="predicted"/>
<dbReference type="PANTHER" id="PTHR35290:SF2">
    <property type="entry name" value="PROTEIN CASPARIAN STRIP INTEGRITY FACTOR 1"/>
    <property type="match status" value="1"/>
</dbReference>
<dbReference type="InterPro" id="IPR038974">
    <property type="entry name" value="CIF1/2"/>
</dbReference>
<sequence>MHRVISEMRMRILSRSWISASFFALIVFAFFFSTSFAGRQRSFLTDQDGIRQHGEKAWNGQKEAVAPLVHTRILNVKINDYGSYDPSPSMDKPHFKLIPN</sequence>
<dbReference type="OrthoDB" id="1936508at2759"/>
<dbReference type="AlphaFoldDB" id="A0A8T0PM29"/>
<organism evidence="1 2">
    <name type="scientific">Panicum virgatum</name>
    <name type="common">Blackwell switchgrass</name>
    <dbReference type="NCBI Taxonomy" id="38727"/>
    <lineage>
        <taxon>Eukaryota</taxon>
        <taxon>Viridiplantae</taxon>
        <taxon>Streptophyta</taxon>
        <taxon>Embryophyta</taxon>
        <taxon>Tracheophyta</taxon>
        <taxon>Spermatophyta</taxon>
        <taxon>Magnoliopsida</taxon>
        <taxon>Liliopsida</taxon>
        <taxon>Poales</taxon>
        <taxon>Poaceae</taxon>
        <taxon>PACMAD clade</taxon>
        <taxon>Panicoideae</taxon>
        <taxon>Panicodae</taxon>
        <taxon>Paniceae</taxon>
        <taxon>Panicinae</taxon>
        <taxon>Panicum</taxon>
        <taxon>Panicum sect. Hiantes</taxon>
    </lineage>
</organism>
<protein>
    <submittedName>
        <fullName evidence="1">Uncharacterized protein</fullName>
    </submittedName>
</protein>
<dbReference type="Proteomes" id="UP000823388">
    <property type="component" value="Chromosome 8K"/>
</dbReference>
<name>A0A8T0PM29_PANVG</name>
<evidence type="ECO:0000313" key="1">
    <source>
        <dbReference type="EMBL" id="KAG2561292.1"/>
    </source>
</evidence>
<evidence type="ECO:0000313" key="2">
    <source>
        <dbReference type="Proteomes" id="UP000823388"/>
    </source>
</evidence>
<accession>A0A8T0PM29</accession>
<comment type="caution">
    <text evidence="1">The sequence shown here is derived from an EMBL/GenBank/DDBJ whole genome shotgun (WGS) entry which is preliminary data.</text>
</comment>